<gene>
    <name evidence="1" type="ORF">GDO81_020686</name>
</gene>
<name>A0AAV6ZBJ6_ENGPU</name>
<reference evidence="1" key="1">
    <citation type="thesis" date="2020" institute="ProQuest LLC" country="789 East Eisenhower Parkway, Ann Arbor, MI, USA">
        <title>Comparative Genomics and Chromosome Evolution.</title>
        <authorList>
            <person name="Mudd A.B."/>
        </authorList>
    </citation>
    <scope>NUCLEOTIDE SEQUENCE</scope>
    <source>
        <strain evidence="1">237g6f4</strain>
        <tissue evidence="1">Blood</tissue>
    </source>
</reference>
<dbReference type="EMBL" id="WNYA01001552">
    <property type="protein sequence ID" value="KAG8545545.1"/>
    <property type="molecule type" value="Genomic_DNA"/>
</dbReference>
<comment type="caution">
    <text evidence="1">The sequence shown here is derived from an EMBL/GenBank/DDBJ whole genome shotgun (WGS) entry which is preliminary data.</text>
</comment>
<protein>
    <submittedName>
        <fullName evidence="1">Uncharacterized protein</fullName>
    </submittedName>
</protein>
<evidence type="ECO:0000313" key="2">
    <source>
        <dbReference type="Proteomes" id="UP000824782"/>
    </source>
</evidence>
<keyword evidence="2" id="KW-1185">Reference proteome</keyword>
<sequence length="150" mass="17101">MEGLIAVCYHGDKVAIYNERLIFRCIKVGTTYCRSIYSPTYNIPQSHTSNPLKEYLLQATDILQSHTVSILILRSLPELQQLSCRSFKFHPPLTRRDAIAILPIYTGVQDGRSSQYTLQVAFYSTHNQSCSNYPTDTSIFILHSHTELQS</sequence>
<dbReference type="AlphaFoldDB" id="A0AAV6ZBJ6"/>
<organism evidence="1 2">
    <name type="scientific">Engystomops pustulosus</name>
    <name type="common">Tungara frog</name>
    <name type="synonym">Physalaemus pustulosus</name>
    <dbReference type="NCBI Taxonomy" id="76066"/>
    <lineage>
        <taxon>Eukaryota</taxon>
        <taxon>Metazoa</taxon>
        <taxon>Chordata</taxon>
        <taxon>Craniata</taxon>
        <taxon>Vertebrata</taxon>
        <taxon>Euteleostomi</taxon>
        <taxon>Amphibia</taxon>
        <taxon>Batrachia</taxon>
        <taxon>Anura</taxon>
        <taxon>Neobatrachia</taxon>
        <taxon>Hyloidea</taxon>
        <taxon>Leptodactylidae</taxon>
        <taxon>Leiuperinae</taxon>
        <taxon>Engystomops</taxon>
    </lineage>
</organism>
<accession>A0AAV6ZBJ6</accession>
<evidence type="ECO:0000313" key="1">
    <source>
        <dbReference type="EMBL" id="KAG8545545.1"/>
    </source>
</evidence>
<proteinExistence type="predicted"/>
<dbReference type="Proteomes" id="UP000824782">
    <property type="component" value="Unassembled WGS sequence"/>
</dbReference>